<gene>
    <name evidence="1" type="ORF">OH718_01860</name>
</gene>
<protein>
    <submittedName>
        <fullName evidence="1">Uncharacterized protein</fullName>
    </submittedName>
</protein>
<dbReference type="RefSeq" id="WP_206401240.1">
    <property type="nucleotide sequence ID" value="NZ_JAFGZD010000001.1"/>
</dbReference>
<dbReference type="EMBL" id="JAOXML010000001">
    <property type="protein sequence ID" value="MCV4375331.1"/>
    <property type="molecule type" value="Genomic_DNA"/>
</dbReference>
<dbReference type="Proteomes" id="UP001207294">
    <property type="component" value="Unassembled WGS sequence"/>
</dbReference>
<organism evidence="1 2">
    <name type="scientific">Pseudomonas capsici</name>
    <dbReference type="NCBI Taxonomy" id="2810614"/>
    <lineage>
        <taxon>Bacteria</taxon>
        <taxon>Pseudomonadati</taxon>
        <taxon>Pseudomonadota</taxon>
        <taxon>Gammaproteobacteria</taxon>
        <taxon>Pseudomonadales</taxon>
        <taxon>Pseudomonadaceae</taxon>
        <taxon>Pseudomonas</taxon>
    </lineage>
</organism>
<proteinExistence type="predicted"/>
<comment type="caution">
    <text evidence="1">The sequence shown here is derived from an EMBL/GenBank/DDBJ whole genome shotgun (WGS) entry which is preliminary data.</text>
</comment>
<sequence length="69" mass="7668">MEKISCSHDLASVSLNREELLVLNSALNEICNGIEMFEFEARIGADCEFVVSLLKSVGFLLDDMDRQAS</sequence>
<keyword evidence="2" id="KW-1185">Reference proteome</keyword>
<evidence type="ECO:0000313" key="1">
    <source>
        <dbReference type="EMBL" id="MCV4375331.1"/>
    </source>
</evidence>
<reference evidence="1 2" key="1">
    <citation type="submission" date="2022-10" db="EMBL/GenBank/DDBJ databases">
        <title>Characterization of Pseudomonas capsici strains from pepper and tomato in Georgia.</title>
        <authorList>
            <person name="Zhao M."/>
            <person name="Dutta B."/>
        </authorList>
    </citation>
    <scope>NUCLEOTIDE SEQUENCE [LARGE SCALE GENOMIC DNA]</scope>
    <source>
        <strain evidence="1 2">Pc20-5</strain>
    </source>
</reference>
<evidence type="ECO:0000313" key="2">
    <source>
        <dbReference type="Proteomes" id="UP001207294"/>
    </source>
</evidence>
<name>A0ABT3BR86_9PSED</name>
<dbReference type="GeneID" id="93559665"/>
<accession>A0ABT3BR86</accession>